<keyword evidence="8" id="KW-1185">Reference proteome</keyword>
<evidence type="ECO:0000256" key="4">
    <source>
        <dbReference type="SAM" id="Coils"/>
    </source>
</evidence>
<feature type="domain" description="IF rod" evidence="6">
    <location>
        <begin position="11"/>
        <end position="314"/>
    </location>
</feature>
<dbReference type="GO" id="GO:0005882">
    <property type="term" value="C:intermediate filament"/>
    <property type="evidence" value="ECO:0007669"/>
    <property type="project" value="UniProtKB-KW"/>
</dbReference>
<dbReference type="InterPro" id="IPR030634">
    <property type="entry name" value="SYNM"/>
</dbReference>
<dbReference type="GO" id="GO:0017166">
    <property type="term" value="F:vinculin binding"/>
    <property type="evidence" value="ECO:0007669"/>
    <property type="project" value="TreeGrafter"/>
</dbReference>
<feature type="region of interest" description="Disordered" evidence="5">
    <location>
        <begin position="368"/>
        <end position="400"/>
    </location>
</feature>
<feature type="compositionally biased region" description="Acidic residues" evidence="5">
    <location>
        <begin position="1460"/>
        <end position="1471"/>
    </location>
</feature>
<evidence type="ECO:0000313" key="8">
    <source>
        <dbReference type="Proteomes" id="UP000562415"/>
    </source>
</evidence>
<dbReference type="PROSITE" id="PS00226">
    <property type="entry name" value="IF_ROD_1"/>
    <property type="match status" value="1"/>
</dbReference>
<sequence>MWRRWEAGWDEKRELQELNSRLRVFVSRVRELEEENRFLARELAELREQELIGLRVPEQELAWLRMQLEELSRAKLEAELERDGLRRELEQLQLLGAEVLAMRRRLEPELVGQQRLLERLRGECIALEELLLQLQAEHGHLAERQRREAVEIRELRMDLAALPPPLSGLSLEELEETYEMLLSQSCRETLLRYQEQLQVLQEQEAQRSRESLELLREESRQCRQHLEDLHRQGQELCGLRERLEQELLALQDRHGAEVEEYQRIIDALEEEKQFLTVSITDYLKDYQELLQVKTGLILEIETYRALLEGESNQWIITWREQYGGRLPQDIINTSYNYTDIYSTYQEKNRNKASPALRITDTRHRMPVTNTSSSARYSARSTQAGSQTTASGRGFGRDVLGSVYRPSTTVRKDERILTDHKELRTFTPAYHSWKNTEMQHKTIPDRKKTEVTTSSTVSVSKSARTERSDKDHKPDTKPGTTENVRTKPSFTRFPMYELDTNYKPSKYEETITETWTTRKENRGISKPTEDKSLLKEKDKAEKQTKEEEKKTDEKSFKEERSVDFGRKTEQKTYIREEIINQKLTGSDIPNARTLTSESTKKDINAASESRSKGVIEIPITIEKPASDKESPGNKEIRLKGIRTSIGRETDEHVTKPAEIHQVRISEAESSLKDEEQMSDRSHKMGSLSTENIAENIVADILKSFTQSSSSQVSTDTKVTYFNKKEEPDDGKVKTEITVESQVQENIDISGEADVGGLSNQDVRKVVREGVEGTPSKEEIEDIVHHGLKGNEGRKNVSVNVEIVEEPLDYATDERADFSTPFEVEEVEDTFPERERRYGEEEQSVTFTYEDVKKKKPRHESFTHVEEVTEEDDSPTEQKYFVSVPDDHPIINERDDDSVYGQIHIEEESTIKYSWQDEFLQGTQSKRDEGVSSPEETYQVVGEEASAHILKEHPEAETSHVESMVIEKEIKIPHEFQASIKGLLSKETKDPKLQLKEALEQLEGSLPDSVKEELSALTKESQADSSSLEFDIKKVDQKEDAGVVTIVAEVNLSQTLNTDEFNVDQLDEVIASEKEKATLHSLRKESSERVVGGGSNIEVDGDKYTPLADQEIYNSSTVRRTGSTGYHTTEKVIYDGSVFEASDFGEVSYSPQSTDETKTIRHIKVGPAEVQRFEQIVYEGPGAETLEISASEDLVQTEGSSEFSRSVKHFKLGPKEIQTTEEVIYSGPISSTEEIIYTGPISTTAEEIDSGNLSQFSTDFSRSTRHVTVGSRQVTEEVTFEGPVSDSLELNSSSNLSQTEGSVDSSKSIMHFRLGPKESHTEQVIFEGPISGKVEVSDTRGFSQTESSVRHIQLGPQEFMTAEKIIYHGPVSEHTEISELEDQSLSGGSVKHYRVGQVGVKTTERIIYQGSLSETPQLIYQEGHLSENEGSSDTSRSYRHVKITPVETHTEEIIFTRPTSEAAEDLSQTEESSESSSSVKHIKVGSKETSYTFQMDVSNTGGISIIKSGEQQGTMLVSNNQDPSVSQSQMVENENNEFDKTVQLQRMVDQRSVISDEKKVALLYLDHEEEDDDNDGQWF</sequence>
<feature type="compositionally biased region" description="Basic and acidic residues" evidence="5">
    <location>
        <begin position="623"/>
        <end position="637"/>
    </location>
</feature>
<proteinExistence type="inferred from homology"/>
<dbReference type="Gene3D" id="1.20.5.170">
    <property type="match status" value="1"/>
</dbReference>
<evidence type="ECO:0000256" key="2">
    <source>
        <dbReference type="ARBA" id="ARBA00023054"/>
    </source>
</evidence>
<evidence type="ECO:0000259" key="6">
    <source>
        <dbReference type="PROSITE" id="PS51842"/>
    </source>
</evidence>
<dbReference type="PANTHER" id="PTHR47136">
    <property type="entry name" value="SYNEMIN"/>
    <property type="match status" value="1"/>
</dbReference>
<dbReference type="GO" id="GO:0045104">
    <property type="term" value="P:intermediate filament cytoskeleton organization"/>
    <property type="evidence" value="ECO:0007669"/>
    <property type="project" value="InterPro"/>
</dbReference>
<feature type="compositionally biased region" description="Polar residues" evidence="5">
    <location>
        <begin position="477"/>
        <end position="488"/>
    </location>
</feature>
<dbReference type="OrthoDB" id="9949055at2759"/>
<keyword evidence="1 3" id="KW-0403">Intermediate filament</keyword>
<dbReference type="GO" id="GO:0005200">
    <property type="term" value="F:structural constituent of cytoskeleton"/>
    <property type="evidence" value="ECO:0007669"/>
    <property type="project" value="InterPro"/>
</dbReference>
<feature type="compositionally biased region" description="Low complexity" evidence="5">
    <location>
        <begin position="450"/>
        <end position="461"/>
    </location>
</feature>
<gene>
    <name evidence="7" type="primary">Synm</name>
    <name evidence="7" type="ORF">PROATE_R09071</name>
</gene>
<comment type="similarity">
    <text evidence="3">Belongs to the intermediate filament family.</text>
</comment>
<dbReference type="GO" id="GO:0060053">
    <property type="term" value="C:neurofilament cytoskeleton"/>
    <property type="evidence" value="ECO:0007669"/>
    <property type="project" value="TreeGrafter"/>
</dbReference>
<dbReference type="InterPro" id="IPR018039">
    <property type="entry name" value="IF_conserved"/>
</dbReference>
<dbReference type="Pfam" id="PF00038">
    <property type="entry name" value="Filament"/>
    <property type="match status" value="1"/>
</dbReference>
<feature type="coiled-coil region" evidence="4">
    <location>
        <begin position="15"/>
        <end position="137"/>
    </location>
</feature>
<feature type="compositionally biased region" description="Basic and acidic residues" evidence="5">
    <location>
        <begin position="644"/>
        <end position="681"/>
    </location>
</feature>
<dbReference type="GO" id="GO:0042383">
    <property type="term" value="C:sarcolemma"/>
    <property type="evidence" value="ECO:0007669"/>
    <property type="project" value="TreeGrafter"/>
</dbReference>
<feature type="region of interest" description="Disordered" evidence="5">
    <location>
        <begin position="849"/>
        <end position="896"/>
    </location>
</feature>
<feature type="non-terminal residue" evidence="7">
    <location>
        <position position="1"/>
    </location>
</feature>
<dbReference type="InterPro" id="IPR039008">
    <property type="entry name" value="IF_rod_dom"/>
</dbReference>
<dbReference type="PANTHER" id="PTHR47136:SF1">
    <property type="entry name" value="SYNEMIN"/>
    <property type="match status" value="1"/>
</dbReference>
<comment type="caution">
    <text evidence="7">The sequence shown here is derived from an EMBL/GenBank/DDBJ whole genome shotgun (WGS) entry which is preliminary data.</text>
</comment>
<feature type="region of interest" description="Disordered" evidence="5">
    <location>
        <begin position="517"/>
        <end position="571"/>
    </location>
</feature>
<name>A0A7K5EZA8_PROAR</name>
<dbReference type="EMBL" id="VYZH01000107">
    <property type="protein sequence ID" value="NWS37948.1"/>
    <property type="molecule type" value="Genomic_DNA"/>
</dbReference>
<dbReference type="GO" id="GO:0019215">
    <property type="term" value="F:intermediate filament binding"/>
    <property type="evidence" value="ECO:0007669"/>
    <property type="project" value="TreeGrafter"/>
</dbReference>
<evidence type="ECO:0000256" key="3">
    <source>
        <dbReference type="RuleBase" id="RU000685"/>
    </source>
</evidence>
<evidence type="ECO:0000313" key="7">
    <source>
        <dbReference type="EMBL" id="NWS37948.1"/>
    </source>
</evidence>
<dbReference type="GO" id="GO:0008307">
    <property type="term" value="F:structural constituent of muscle"/>
    <property type="evidence" value="ECO:0007669"/>
    <property type="project" value="InterPro"/>
</dbReference>
<feature type="coiled-coil region" evidence="4">
    <location>
        <begin position="183"/>
        <end position="285"/>
    </location>
</feature>
<protein>
    <submittedName>
        <fullName evidence="7">SYNEM protein</fullName>
    </submittedName>
</protein>
<feature type="region of interest" description="Disordered" evidence="5">
    <location>
        <begin position="1282"/>
        <end position="1302"/>
    </location>
</feature>
<feature type="region of interest" description="Disordered" evidence="5">
    <location>
        <begin position="436"/>
        <end position="489"/>
    </location>
</feature>
<feature type="compositionally biased region" description="Basic and acidic residues" evidence="5">
    <location>
        <begin position="462"/>
        <end position="475"/>
    </location>
</feature>
<evidence type="ECO:0000256" key="5">
    <source>
        <dbReference type="SAM" id="MobiDB-lite"/>
    </source>
</evidence>
<feature type="compositionally biased region" description="Low complexity" evidence="5">
    <location>
        <begin position="1283"/>
        <end position="1295"/>
    </location>
</feature>
<keyword evidence="2 4" id="KW-0175">Coiled coil</keyword>
<evidence type="ECO:0000256" key="1">
    <source>
        <dbReference type="ARBA" id="ARBA00022754"/>
    </source>
</evidence>
<dbReference type="SUPFAM" id="SSF64593">
    <property type="entry name" value="Intermediate filament protein, coiled coil region"/>
    <property type="match status" value="2"/>
</dbReference>
<feature type="region of interest" description="Disordered" evidence="5">
    <location>
        <begin position="587"/>
        <end position="687"/>
    </location>
</feature>
<feature type="compositionally biased region" description="Basic and acidic residues" evidence="5">
    <location>
        <begin position="597"/>
        <end position="612"/>
    </location>
</feature>
<dbReference type="PROSITE" id="PS51842">
    <property type="entry name" value="IF_ROD_2"/>
    <property type="match status" value="1"/>
</dbReference>
<feature type="compositionally biased region" description="Basic and acidic residues" evidence="5">
    <location>
        <begin position="436"/>
        <end position="449"/>
    </location>
</feature>
<feature type="compositionally biased region" description="Low complexity" evidence="5">
    <location>
        <begin position="370"/>
        <end position="381"/>
    </location>
</feature>
<dbReference type="Proteomes" id="UP000562415">
    <property type="component" value="Unassembled WGS sequence"/>
</dbReference>
<reference evidence="7 8" key="1">
    <citation type="submission" date="2019-09" db="EMBL/GenBank/DDBJ databases">
        <title>Bird 10,000 Genomes (B10K) Project - Family phase.</title>
        <authorList>
            <person name="Zhang G."/>
        </authorList>
    </citation>
    <scope>NUCLEOTIDE SEQUENCE [LARGE SCALE GENOMIC DNA]</scope>
    <source>
        <strain evidence="7">B10K-DU-017-47</strain>
    </source>
</reference>
<dbReference type="SMART" id="SM01391">
    <property type="entry name" value="Filament"/>
    <property type="match status" value="1"/>
</dbReference>
<accession>A0A7K5EZA8</accession>
<feature type="non-terminal residue" evidence="7">
    <location>
        <position position="1577"/>
    </location>
</feature>
<feature type="region of interest" description="Disordered" evidence="5">
    <location>
        <begin position="1455"/>
        <end position="1479"/>
    </location>
</feature>
<dbReference type="GO" id="GO:0031443">
    <property type="term" value="P:fast-twitch skeletal muscle fiber contraction"/>
    <property type="evidence" value="ECO:0007669"/>
    <property type="project" value="TreeGrafter"/>
</dbReference>
<dbReference type="GO" id="GO:0043034">
    <property type="term" value="C:costamere"/>
    <property type="evidence" value="ECO:0007669"/>
    <property type="project" value="TreeGrafter"/>
</dbReference>
<organism evidence="7 8">
    <name type="scientific">Probosciger aterrimus</name>
    <name type="common">Palm cockatoo</name>
    <dbReference type="NCBI Taxonomy" id="141839"/>
    <lineage>
        <taxon>Eukaryota</taxon>
        <taxon>Metazoa</taxon>
        <taxon>Chordata</taxon>
        <taxon>Craniata</taxon>
        <taxon>Vertebrata</taxon>
        <taxon>Euteleostomi</taxon>
        <taxon>Archelosauria</taxon>
        <taxon>Archosauria</taxon>
        <taxon>Dinosauria</taxon>
        <taxon>Saurischia</taxon>
        <taxon>Theropoda</taxon>
        <taxon>Coelurosauria</taxon>
        <taxon>Aves</taxon>
        <taxon>Neognathae</taxon>
        <taxon>Neoaves</taxon>
        <taxon>Telluraves</taxon>
        <taxon>Australaves</taxon>
        <taxon>Psittaciformes</taxon>
        <taxon>Cacatuidae</taxon>
        <taxon>Probosciger</taxon>
    </lineage>
</organism>